<dbReference type="AlphaFoldDB" id="A0A3M7SCT9"/>
<dbReference type="Proteomes" id="UP000276133">
    <property type="component" value="Unassembled WGS sequence"/>
</dbReference>
<sequence length="146" mass="16750">MLFNNYSLVTLTRPSGRIVRQNAAQETHGIKEQHSTQSKMSQSILLSKCTNFSPFIDNYTLHDSKALAINCGNSDDFYYNRKEKKCRSRDIQLFDIQQVSNVFDIDFEMNAPKKIRKSHQRKKNSATIKKSKTKISIVNLGIDMSA</sequence>
<proteinExistence type="predicted"/>
<protein>
    <submittedName>
        <fullName evidence="1">Uncharacterized protein</fullName>
    </submittedName>
</protein>
<reference evidence="1 2" key="1">
    <citation type="journal article" date="2018" name="Sci. Rep.">
        <title>Genomic signatures of local adaptation to the degree of environmental predictability in rotifers.</title>
        <authorList>
            <person name="Franch-Gras L."/>
            <person name="Hahn C."/>
            <person name="Garcia-Roger E.M."/>
            <person name="Carmona M.J."/>
            <person name="Serra M."/>
            <person name="Gomez A."/>
        </authorList>
    </citation>
    <scope>NUCLEOTIDE SEQUENCE [LARGE SCALE GENOMIC DNA]</scope>
    <source>
        <strain evidence="1">HYR1</strain>
    </source>
</reference>
<dbReference type="EMBL" id="REGN01001612">
    <property type="protein sequence ID" value="RNA33606.1"/>
    <property type="molecule type" value="Genomic_DNA"/>
</dbReference>
<name>A0A3M7SCT9_BRAPC</name>
<keyword evidence="2" id="KW-1185">Reference proteome</keyword>
<evidence type="ECO:0000313" key="1">
    <source>
        <dbReference type="EMBL" id="RNA33606.1"/>
    </source>
</evidence>
<evidence type="ECO:0000313" key="2">
    <source>
        <dbReference type="Proteomes" id="UP000276133"/>
    </source>
</evidence>
<gene>
    <name evidence="1" type="ORF">BpHYR1_045536</name>
</gene>
<accession>A0A3M7SCT9</accession>
<organism evidence="1 2">
    <name type="scientific">Brachionus plicatilis</name>
    <name type="common">Marine rotifer</name>
    <name type="synonym">Brachionus muelleri</name>
    <dbReference type="NCBI Taxonomy" id="10195"/>
    <lineage>
        <taxon>Eukaryota</taxon>
        <taxon>Metazoa</taxon>
        <taxon>Spiralia</taxon>
        <taxon>Gnathifera</taxon>
        <taxon>Rotifera</taxon>
        <taxon>Eurotatoria</taxon>
        <taxon>Monogononta</taxon>
        <taxon>Pseudotrocha</taxon>
        <taxon>Ploima</taxon>
        <taxon>Brachionidae</taxon>
        <taxon>Brachionus</taxon>
    </lineage>
</organism>
<comment type="caution">
    <text evidence="1">The sequence shown here is derived from an EMBL/GenBank/DDBJ whole genome shotgun (WGS) entry which is preliminary data.</text>
</comment>